<dbReference type="EMBL" id="BBYR01000056">
    <property type="protein sequence ID" value="GAP37713.1"/>
    <property type="molecule type" value="Genomic_DNA"/>
</dbReference>
<comment type="caution">
    <text evidence="6">The sequence shown here is derived from an EMBL/GenBank/DDBJ whole genome shotgun (WGS) entry which is preliminary data.</text>
</comment>
<accession>A0A0K8P4W5</accession>
<feature type="region of interest" description="Disordered" evidence="3">
    <location>
        <begin position="1"/>
        <end position="28"/>
    </location>
</feature>
<dbReference type="InterPro" id="IPR013750">
    <property type="entry name" value="GHMP_kinase_C_dom"/>
</dbReference>
<reference evidence="7" key="1">
    <citation type="submission" date="2015-07" db="EMBL/GenBank/DDBJ databases">
        <title>Discovery of a poly(ethylene terephthalate assimilation.</title>
        <authorList>
            <person name="Yoshida S."/>
            <person name="Hiraga K."/>
            <person name="Takehana T."/>
            <person name="Taniguchi I."/>
            <person name="Yamaji H."/>
            <person name="Maeda Y."/>
            <person name="Toyohara K."/>
            <person name="Miyamoto K."/>
            <person name="Kimura Y."/>
            <person name="Oda K."/>
        </authorList>
    </citation>
    <scope>NUCLEOTIDE SEQUENCE [LARGE SCALE GENOMIC DNA]</scope>
    <source>
        <strain evidence="7">NBRC 110686 / TISTR 2288 / 201-F6</strain>
    </source>
</reference>
<proteinExistence type="predicted"/>
<dbReference type="GO" id="GO:0005524">
    <property type="term" value="F:ATP binding"/>
    <property type="evidence" value="ECO:0007669"/>
    <property type="project" value="InterPro"/>
</dbReference>
<sequence length="368" mass="37309">MSGTPKAGERGSLPLPPLQRAAAPEPGAAAVPHADAALGAGVEVAAPGRLHLGFLDPSASLGRRFGSLGLVVDGPETLVELRPAARDLDLADTPAAQAELPRARAHLETLREALRAHGAALPPLRLRLKAVLPAHAGLGSGTQLALAVGRAACQLAGVAWPAAELARRTGRGLRSGIGIAGFEHGGLLLDGGPQADGGPALPLARLELPAAWRIVLALDPRCRGLSGAAERAAIATLPPLPREAAAEICHEVLMRVLPGAAGAEFTPFAAGLTRMQRILGRHFAPAQPHGAYTSAAVGRLLDWVAVQGPAAVGQSSWGPTGFALLPSAEAAQAVVRGAADAGVLDPALDLRIVAARAHGAALRWLPPA</sequence>
<organism evidence="6 7">
    <name type="scientific">Piscinibacter sakaiensis</name>
    <name type="common">Ideonella sakaiensis</name>
    <dbReference type="NCBI Taxonomy" id="1547922"/>
    <lineage>
        <taxon>Bacteria</taxon>
        <taxon>Pseudomonadati</taxon>
        <taxon>Pseudomonadota</taxon>
        <taxon>Betaproteobacteria</taxon>
        <taxon>Burkholderiales</taxon>
        <taxon>Sphaerotilaceae</taxon>
        <taxon>Piscinibacter</taxon>
    </lineage>
</organism>
<evidence type="ECO:0000259" key="5">
    <source>
        <dbReference type="Pfam" id="PF08544"/>
    </source>
</evidence>
<evidence type="ECO:0000313" key="6">
    <source>
        <dbReference type="EMBL" id="GAP37713.1"/>
    </source>
</evidence>
<dbReference type="Gene3D" id="3.30.230.10">
    <property type="match status" value="1"/>
</dbReference>
<dbReference type="PANTHER" id="PTHR20861">
    <property type="entry name" value="HOMOSERINE/4-DIPHOSPHOCYTIDYL-2-C-METHYL-D-ERYTHRITOL KINASE"/>
    <property type="match status" value="1"/>
</dbReference>
<evidence type="ECO:0000313" key="7">
    <source>
        <dbReference type="Proteomes" id="UP000037660"/>
    </source>
</evidence>
<keyword evidence="7" id="KW-1185">Reference proteome</keyword>
<feature type="domain" description="GHMP kinase N-terminal" evidence="4">
    <location>
        <begin position="110"/>
        <end position="184"/>
    </location>
</feature>
<dbReference type="AlphaFoldDB" id="A0A0K8P4W5"/>
<evidence type="ECO:0000256" key="3">
    <source>
        <dbReference type="SAM" id="MobiDB-lite"/>
    </source>
</evidence>
<dbReference type="PIRSF" id="PIRSF004884">
    <property type="entry name" value="Sugar_kin_arch"/>
    <property type="match status" value="1"/>
</dbReference>
<dbReference type="STRING" id="1547922.ISF6_3658"/>
<dbReference type="Pfam" id="PF08544">
    <property type="entry name" value="GHMP_kinases_C"/>
    <property type="match status" value="1"/>
</dbReference>
<dbReference type="InterPro" id="IPR006204">
    <property type="entry name" value="GHMP_kinase_N_dom"/>
</dbReference>
<evidence type="ECO:0000259" key="4">
    <source>
        <dbReference type="Pfam" id="PF00288"/>
    </source>
</evidence>
<evidence type="ECO:0000256" key="2">
    <source>
        <dbReference type="ARBA" id="ARBA00022777"/>
    </source>
</evidence>
<evidence type="ECO:0000256" key="1">
    <source>
        <dbReference type="ARBA" id="ARBA00022679"/>
    </source>
</evidence>
<dbReference type="NCBIfam" id="TIGR00144">
    <property type="entry name" value="beta_RFAP_syn"/>
    <property type="match status" value="1"/>
</dbReference>
<dbReference type="InterPro" id="IPR004422">
    <property type="entry name" value="RFAP_synthase"/>
</dbReference>
<dbReference type="InterPro" id="IPR014721">
    <property type="entry name" value="Ribsml_uS5_D2-typ_fold_subgr"/>
</dbReference>
<protein>
    <submittedName>
        <fullName evidence="6">Beta-ribofuranosylaminobenzene 5'-phosphate synthase</fullName>
    </submittedName>
</protein>
<dbReference type="Proteomes" id="UP000037660">
    <property type="component" value="Unassembled WGS sequence"/>
</dbReference>
<dbReference type="GO" id="GO:0016301">
    <property type="term" value="F:kinase activity"/>
    <property type="evidence" value="ECO:0007669"/>
    <property type="project" value="UniProtKB-KW"/>
</dbReference>
<name>A0A0K8P4W5_PISS1</name>
<feature type="domain" description="GHMP kinase C-terminal" evidence="5">
    <location>
        <begin position="268"/>
        <end position="340"/>
    </location>
</feature>
<keyword evidence="1" id="KW-0808">Transferase</keyword>
<keyword evidence="2" id="KW-0418">Kinase</keyword>
<reference evidence="6 7" key="2">
    <citation type="journal article" date="2016" name="Science">
        <title>A bacterium that degrades and assimilates poly(ethylene terephthalate).</title>
        <authorList>
            <person name="Yoshida S."/>
            <person name="Hiraga K."/>
            <person name="Takehana T."/>
            <person name="Taniguchi I."/>
            <person name="Yamaji H."/>
            <person name="Maeda Y."/>
            <person name="Toyohara K."/>
            <person name="Miyamoto K."/>
            <person name="Kimura Y."/>
            <person name="Oda K."/>
        </authorList>
    </citation>
    <scope>NUCLEOTIDE SEQUENCE [LARGE SCALE GENOMIC DNA]</scope>
    <source>
        <strain evidence="7">NBRC 110686 / TISTR 2288 / 201-F6</strain>
    </source>
</reference>
<dbReference type="SUPFAM" id="SSF54211">
    <property type="entry name" value="Ribosomal protein S5 domain 2-like"/>
    <property type="match status" value="1"/>
</dbReference>
<feature type="compositionally biased region" description="Low complexity" evidence="3">
    <location>
        <begin position="18"/>
        <end position="28"/>
    </location>
</feature>
<dbReference type="PANTHER" id="PTHR20861:SF6">
    <property type="entry name" value="BETA-RIBOFURANOSYLPHENOL 5'-PHOSPHATE SYNTHASE"/>
    <property type="match status" value="1"/>
</dbReference>
<dbReference type="InterPro" id="IPR020568">
    <property type="entry name" value="Ribosomal_Su5_D2-typ_SF"/>
</dbReference>
<gene>
    <name evidence="6" type="ORF">ISF6_3658</name>
</gene>
<dbReference type="Pfam" id="PF00288">
    <property type="entry name" value="GHMP_kinases_N"/>
    <property type="match status" value="1"/>
</dbReference>